<organism evidence="5 6">
    <name type="scientific">Bacteroides cellulosilyticus</name>
    <dbReference type="NCBI Taxonomy" id="246787"/>
    <lineage>
        <taxon>Bacteria</taxon>
        <taxon>Pseudomonadati</taxon>
        <taxon>Bacteroidota</taxon>
        <taxon>Bacteroidia</taxon>
        <taxon>Bacteroidales</taxon>
        <taxon>Bacteroidaceae</taxon>
        <taxon>Bacteroides</taxon>
    </lineage>
</organism>
<evidence type="ECO:0000256" key="3">
    <source>
        <dbReference type="SAM" id="SignalP"/>
    </source>
</evidence>
<dbReference type="InterPro" id="IPR050288">
    <property type="entry name" value="Cellulose_deg_GH3"/>
</dbReference>
<dbReference type="InterPro" id="IPR013783">
    <property type="entry name" value="Ig-like_fold"/>
</dbReference>
<proteinExistence type="inferred from homology"/>
<comment type="similarity">
    <text evidence="1">Belongs to the glycosyl hydrolase 3 family.</text>
</comment>
<dbReference type="SUPFAM" id="SSF51445">
    <property type="entry name" value="(Trans)glycosidases"/>
    <property type="match status" value="1"/>
</dbReference>
<dbReference type="RefSeq" id="WP_029428773.1">
    <property type="nucleotide sequence ID" value="NZ_CP012801.1"/>
</dbReference>
<dbReference type="PANTHER" id="PTHR42715">
    <property type="entry name" value="BETA-GLUCOSIDASE"/>
    <property type="match status" value="1"/>
</dbReference>
<dbReference type="InterPro" id="IPR001764">
    <property type="entry name" value="Glyco_hydro_3_N"/>
</dbReference>
<evidence type="ECO:0000313" key="5">
    <source>
        <dbReference type="EMBL" id="ALJ61429.1"/>
    </source>
</evidence>
<dbReference type="InterPro" id="IPR036962">
    <property type="entry name" value="Glyco_hydro_3_N_sf"/>
</dbReference>
<evidence type="ECO:0000256" key="1">
    <source>
        <dbReference type="ARBA" id="ARBA00005336"/>
    </source>
</evidence>
<keyword evidence="3" id="KW-0732">Signal</keyword>
<dbReference type="EC" id="3.2.1.21" evidence="5"/>
<dbReference type="InterPro" id="IPR002772">
    <property type="entry name" value="Glyco_hydro_3_C"/>
</dbReference>
<dbReference type="Pfam" id="PF00933">
    <property type="entry name" value="Glyco_hydro_3"/>
    <property type="match status" value="1"/>
</dbReference>
<dbReference type="GO" id="GO:0005975">
    <property type="term" value="P:carbohydrate metabolic process"/>
    <property type="evidence" value="ECO:0007669"/>
    <property type="project" value="InterPro"/>
</dbReference>
<dbReference type="InterPro" id="IPR026891">
    <property type="entry name" value="Fn3-like"/>
</dbReference>
<dbReference type="FunFam" id="2.60.40.10:FF:000495">
    <property type="entry name" value="Periplasmic beta-glucosidase"/>
    <property type="match status" value="1"/>
</dbReference>
<dbReference type="AlphaFoldDB" id="A0A0P0G481"/>
<dbReference type="PANTHER" id="PTHR42715:SF10">
    <property type="entry name" value="BETA-GLUCOSIDASE"/>
    <property type="match status" value="1"/>
</dbReference>
<name>A0A0P0G481_9BACE</name>
<dbReference type="InterPro" id="IPR017853">
    <property type="entry name" value="GH"/>
</dbReference>
<dbReference type="KEGG" id="bcel:BcellWH2_04212"/>
<feature type="chain" id="PRO_5006047169" evidence="3">
    <location>
        <begin position="25"/>
        <end position="786"/>
    </location>
</feature>
<accession>A0A0P0G481</accession>
<dbReference type="SMART" id="SM01217">
    <property type="entry name" value="Fn3_like"/>
    <property type="match status" value="1"/>
</dbReference>
<feature type="domain" description="Fibronectin type III-like" evidence="4">
    <location>
        <begin position="690"/>
        <end position="757"/>
    </location>
</feature>
<keyword evidence="2 5" id="KW-0378">Hydrolase</keyword>
<evidence type="ECO:0000313" key="6">
    <source>
        <dbReference type="Proteomes" id="UP000061809"/>
    </source>
</evidence>
<dbReference type="Gene3D" id="2.60.40.10">
    <property type="entry name" value="Immunoglobulins"/>
    <property type="match status" value="1"/>
</dbReference>
<keyword evidence="5" id="KW-0326">Glycosidase</keyword>
<dbReference type="GO" id="GO:0008422">
    <property type="term" value="F:beta-glucosidase activity"/>
    <property type="evidence" value="ECO:0007669"/>
    <property type="project" value="UniProtKB-EC"/>
</dbReference>
<dbReference type="InterPro" id="IPR036881">
    <property type="entry name" value="Glyco_hydro_3_C_sf"/>
</dbReference>
<dbReference type="Gene3D" id="3.40.50.1700">
    <property type="entry name" value="Glycoside hydrolase family 3 C-terminal domain"/>
    <property type="match status" value="1"/>
</dbReference>
<protein>
    <submittedName>
        <fullName evidence="5">Periplasmic beta-glucosidase</fullName>
        <ecNumber evidence="5">3.2.1.21</ecNumber>
    </submittedName>
</protein>
<feature type="signal peptide" evidence="3">
    <location>
        <begin position="1"/>
        <end position="24"/>
    </location>
</feature>
<dbReference type="Pfam" id="PF01915">
    <property type="entry name" value="Glyco_hydro_3_C"/>
    <property type="match status" value="1"/>
</dbReference>
<dbReference type="Proteomes" id="UP000061809">
    <property type="component" value="Chromosome"/>
</dbReference>
<dbReference type="PRINTS" id="PR00133">
    <property type="entry name" value="GLHYDRLASE3"/>
</dbReference>
<sequence>MKKKKQLLVAGIALSVLFSTNLQAQTVNYTPFETKESQKIVNELYNRMTLEEKVAQLHGIVPGSLVDKNGKLSDEKCRKNIPNGIGHVCQFACAQELDPDKLRDFVADLQEWLRKNTPSGIPAICHEEAISGFAAKGATVYPQQLGLACTWNPDLMIEKSRQTAEAMRKVGSTMALSPMVDVVRTSTFNRIEESYGEDSYLSGAMGVAFVQGLQGNDLAKGVAACSKHFLGYGGGSESPEKELTEEILFPHEAIIRCAGSKCTMTGYHSYKGKLVVASAPLIQDYLRGRTGFDGIVVSDYGAIGRLYKGDDMLAKCAAEAMNAGNDLEFSNGKCYPHLPEAMASGIVSEARFEEAVKRALTLKVRLGMLTPNAKLFEKGHLNLDTPDYRQTAYELACQSVVLLKNNGVLPLKPTAKIALVGPNANSFWSLIGDYAYPSMLAFWRRKKPDGQNPYLIPLYDGLKNRKPGSMIVGYERGCEWSLPGEATIKSSGDVDPRTSQLTAMMVESADHTDWNAAIKLAKESDIIVAAVGENPALCGEARVRKGIDLPGDQEKFVKELIATGKPVVLVIMGGRPQVIDEIEKGCAAIMHAWYPGEEGGNAVADILLGNVNPSGKLCVSYPKTESEENICYNNQPELLSKVAYPFGYGLSYTTYTYSNLKIQKSTVCTTDKSIKFSFDITNSGKMEGTEIIQLYLSPVDGQPLKPVQLKGFKRISLKPGETQKVKAELMLDQLAYYFEKQWHIMPGKYEIKIGASSIDIRLNSFFSVTGNAKSMKQREFLFSEIH</sequence>
<evidence type="ECO:0000256" key="2">
    <source>
        <dbReference type="ARBA" id="ARBA00022801"/>
    </source>
</evidence>
<dbReference type="Pfam" id="PF14310">
    <property type="entry name" value="Fn3-like"/>
    <property type="match status" value="1"/>
</dbReference>
<dbReference type="PATRIC" id="fig|246787.4.peg.4354"/>
<reference evidence="5 6" key="1">
    <citation type="journal article" date="2015" name="Science">
        <title>Genetic determinants of in vivo fitness and diet responsiveness in multiple human gut Bacteroides.</title>
        <authorList>
            <person name="Wu M."/>
            <person name="McNulty N.P."/>
            <person name="Rodionov D.A."/>
            <person name="Khoroshkin M.S."/>
            <person name="Griffin N.W."/>
            <person name="Cheng J."/>
            <person name="Latreille P."/>
            <person name="Kerstetter R.A."/>
            <person name="Terrapon N."/>
            <person name="Henrissat B."/>
            <person name="Osterman A.L."/>
            <person name="Gordon J.I."/>
        </authorList>
    </citation>
    <scope>NUCLEOTIDE SEQUENCE [LARGE SCALE GENOMIC DNA]</scope>
    <source>
        <strain evidence="5 6">WH2</strain>
    </source>
</reference>
<dbReference type="Gene3D" id="3.20.20.300">
    <property type="entry name" value="Glycoside hydrolase, family 3, N-terminal domain"/>
    <property type="match status" value="1"/>
</dbReference>
<dbReference type="SUPFAM" id="SSF52279">
    <property type="entry name" value="Beta-D-glucan exohydrolase, C-terminal domain"/>
    <property type="match status" value="1"/>
</dbReference>
<evidence type="ECO:0000259" key="4">
    <source>
        <dbReference type="SMART" id="SM01217"/>
    </source>
</evidence>
<gene>
    <name evidence="5" type="primary">bglX_16</name>
    <name evidence="5" type="ORF">BcellWH2_04212</name>
</gene>
<dbReference type="EMBL" id="CP012801">
    <property type="protein sequence ID" value="ALJ61429.1"/>
    <property type="molecule type" value="Genomic_DNA"/>
</dbReference>